<feature type="transmembrane region" description="Helical" evidence="8">
    <location>
        <begin position="234"/>
        <end position="253"/>
    </location>
</feature>
<keyword evidence="7 8" id="KW-0472">Membrane</keyword>
<name>A0ABW8AJF0_9ACTN</name>
<dbReference type="Proteomes" id="UP001612915">
    <property type="component" value="Unassembled WGS sequence"/>
</dbReference>
<feature type="transmembrane region" description="Helical" evidence="8">
    <location>
        <begin position="99"/>
        <end position="132"/>
    </location>
</feature>
<feature type="transmembrane region" description="Helical" evidence="8">
    <location>
        <begin position="167"/>
        <end position="190"/>
    </location>
</feature>
<protein>
    <recommendedName>
        <fullName evidence="11">Glycosyltransferase RgtA/B/C/D-like domain-containing protein</fullName>
    </recommendedName>
</protein>
<keyword evidence="10" id="KW-1185">Reference proteome</keyword>
<feature type="transmembrane region" description="Helical" evidence="8">
    <location>
        <begin position="308"/>
        <end position="326"/>
    </location>
</feature>
<feature type="transmembrane region" description="Helical" evidence="8">
    <location>
        <begin position="273"/>
        <end position="296"/>
    </location>
</feature>
<dbReference type="InterPro" id="IPR050297">
    <property type="entry name" value="LipidA_mod_glycosyltrf_83"/>
</dbReference>
<sequence>MTQATEGDPSASPALPLDAAAVVPTLESSPSRTERARRVLARVGTAEVMVLLAGLAVFSWHVGRPSPWWDEAITRDVTSRTSGEIVDLVQHVDLVHATYYLFVHALLGTSATVTPIRLLSVLAAALTGLLLVRLGRDLDAPRVGVLAGALWVVAPLSSRYAQEARPYAMVALAATAATVALVRLCLKPWLHRRWALYAGLIVLVGLLNVLALLLLVVHLCYVLAIDSPAVRRRWLVVAGGSVLLLSPLLIASSHQREQVAWLPRPAWGQLTGFLSAEFAATATVVGLVLLALVGTVRRTKQGGTHGPALALGLAWSLLPPLILWSVSQVHPLFDWRYVFFTVPGTMLALGSLATLLRARWLVAVVCVLALGGLHMQEVYRYIASGHAEDVRGAAAVIQQNAQAGDAVLFLPASRRVIKLGYPEAFAATDDIALKAAGEDSATLWGVEEPAKAIGKELKNRKRVWVVTGPGRFGEAQDDKVDTQKEHLLDVGFDLAGVYDLHGYEVRLYLRHGTSPLSLRG</sequence>
<comment type="caution">
    <text evidence="9">The sequence shown here is derived from an EMBL/GenBank/DDBJ whole genome shotgun (WGS) entry which is preliminary data.</text>
</comment>
<reference evidence="9 10" key="1">
    <citation type="submission" date="2024-10" db="EMBL/GenBank/DDBJ databases">
        <title>The Natural Products Discovery Center: Release of the First 8490 Sequenced Strains for Exploring Actinobacteria Biosynthetic Diversity.</title>
        <authorList>
            <person name="Kalkreuter E."/>
            <person name="Kautsar S.A."/>
            <person name="Yang D."/>
            <person name="Bader C.D."/>
            <person name="Teijaro C.N."/>
            <person name="Fluegel L."/>
            <person name="Davis C.M."/>
            <person name="Simpson J.R."/>
            <person name="Lauterbach L."/>
            <person name="Steele A.D."/>
            <person name="Gui C."/>
            <person name="Meng S."/>
            <person name="Li G."/>
            <person name="Viehrig K."/>
            <person name="Ye F."/>
            <person name="Su P."/>
            <person name="Kiefer A.F."/>
            <person name="Nichols A."/>
            <person name="Cepeda A.J."/>
            <person name="Yan W."/>
            <person name="Fan B."/>
            <person name="Jiang Y."/>
            <person name="Adhikari A."/>
            <person name="Zheng C.-J."/>
            <person name="Schuster L."/>
            <person name="Cowan T.M."/>
            <person name="Smanski M.J."/>
            <person name="Chevrette M.G."/>
            <person name="De Carvalho L.P.S."/>
            <person name="Shen B."/>
        </authorList>
    </citation>
    <scope>NUCLEOTIDE SEQUENCE [LARGE SCALE GENOMIC DNA]</scope>
    <source>
        <strain evidence="9 10">NPDC049639</strain>
    </source>
</reference>
<keyword evidence="6 8" id="KW-1133">Transmembrane helix</keyword>
<dbReference type="EMBL" id="JBITLV010000001">
    <property type="protein sequence ID" value="MFI7586496.1"/>
    <property type="molecule type" value="Genomic_DNA"/>
</dbReference>
<dbReference type="PANTHER" id="PTHR33908">
    <property type="entry name" value="MANNOSYLTRANSFERASE YKCB-RELATED"/>
    <property type="match status" value="1"/>
</dbReference>
<evidence type="ECO:0000256" key="6">
    <source>
        <dbReference type="ARBA" id="ARBA00022989"/>
    </source>
</evidence>
<comment type="subcellular location">
    <subcellularLocation>
        <location evidence="1">Cell membrane</location>
        <topology evidence="1">Multi-pass membrane protein</topology>
    </subcellularLocation>
</comment>
<dbReference type="RefSeq" id="WP_398276237.1">
    <property type="nucleotide sequence ID" value="NZ_JBITLV010000001.1"/>
</dbReference>
<evidence type="ECO:0000256" key="2">
    <source>
        <dbReference type="ARBA" id="ARBA00022475"/>
    </source>
</evidence>
<evidence type="ECO:0000313" key="10">
    <source>
        <dbReference type="Proteomes" id="UP001612915"/>
    </source>
</evidence>
<keyword evidence="2" id="KW-1003">Cell membrane</keyword>
<feature type="transmembrane region" description="Helical" evidence="8">
    <location>
        <begin position="39"/>
        <end position="60"/>
    </location>
</feature>
<evidence type="ECO:0000256" key="4">
    <source>
        <dbReference type="ARBA" id="ARBA00022679"/>
    </source>
</evidence>
<evidence type="ECO:0008006" key="11">
    <source>
        <dbReference type="Google" id="ProtNLM"/>
    </source>
</evidence>
<keyword evidence="3" id="KW-0328">Glycosyltransferase</keyword>
<evidence type="ECO:0000256" key="3">
    <source>
        <dbReference type="ARBA" id="ARBA00022676"/>
    </source>
</evidence>
<accession>A0ABW8AJF0</accession>
<keyword evidence="4" id="KW-0808">Transferase</keyword>
<feature type="transmembrane region" description="Helical" evidence="8">
    <location>
        <begin position="196"/>
        <end position="222"/>
    </location>
</feature>
<evidence type="ECO:0000313" key="9">
    <source>
        <dbReference type="EMBL" id="MFI7586496.1"/>
    </source>
</evidence>
<evidence type="ECO:0000256" key="5">
    <source>
        <dbReference type="ARBA" id="ARBA00022692"/>
    </source>
</evidence>
<gene>
    <name evidence="9" type="ORF">ACIB24_05420</name>
</gene>
<organism evidence="9 10">
    <name type="scientific">Spongisporangium articulatum</name>
    <dbReference type="NCBI Taxonomy" id="3362603"/>
    <lineage>
        <taxon>Bacteria</taxon>
        <taxon>Bacillati</taxon>
        <taxon>Actinomycetota</taxon>
        <taxon>Actinomycetes</taxon>
        <taxon>Kineosporiales</taxon>
        <taxon>Kineosporiaceae</taxon>
        <taxon>Spongisporangium</taxon>
    </lineage>
</organism>
<evidence type="ECO:0000256" key="8">
    <source>
        <dbReference type="SAM" id="Phobius"/>
    </source>
</evidence>
<keyword evidence="5 8" id="KW-0812">Transmembrane</keyword>
<proteinExistence type="predicted"/>
<dbReference type="PANTHER" id="PTHR33908:SF11">
    <property type="entry name" value="MEMBRANE PROTEIN"/>
    <property type="match status" value="1"/>
</dbReference>
<evidence type="ECO:0000256" key="7">
    <source>
        <dbReference type="ARBA" id="ARBA00023136"/>
    </source>
</evidence>
<evidence type="ECO:0000256" key="1">
    <source>
        <dbReference type="ARBA" id="ARBA00004651"/>
    </source>
</evidence>